<proteinExistence type="predicted"/>
<dbReference type="AlphaFoldDB" id="A0A0L7R8D0"/>
<accession>A0A0L7R8D0</accession>
<sequence length="50" mass="6049">MEKCRDRRRERWLHSQSRRCIVIRGPSFLSDHTANVLSCNRVDSFRFRGL</sequence>
<organism evidence="1 2">
    <name type="scientific">Habropoda laboriosa</name>
    <dbReference type="NCBI Taxonomy" id="597456"/>
    <lineage>
        <taxon>Eukaryota</taxon>
        <taxon>Metazoa</taxon>
        <taxon>Ecdysozoa</taxon>
        <taxon>Arthropoda</taxon>
        <taxon>Hexapoda</taxon>
        <taxon>Insecta</taxon>
        <taxon>Pterygota</taxon>
        <taxon>Neoptera</taxon>
        <taxon>Endopterygota</taxon>
        <taxon>Hymenoptera</taxon>
        <taxon>Apocrita</taxon>
        <taxon>Aculeata</taxon>
        <taxon>Apoidea</taxon>
        <taxon>Anthophila</taxon>
        <taxon>Apidae</taxon>
        <taxon>Habropoda</taxon>
    </lineage>
</organism>
<name>A0A0L7R8D0_9HYME</name>
<reference evidence="1 2" key="1">
    <citation type="submission" date="2015-07" db="EMBL/GenBank/DDBJ databases">
        <title>The genome of Habropoda laboriosa.</title>
        <authorList>
            <person name="Pan H."/>
            <person name="Kapheim K."/>
        </authorList>
    </citation>
    <scope>NUCLEOTIDE SEQUENCE [LARGE SCALE GENOMIC DNA]</scope>
    <source>
        <strain evidence="1">0110345459</strain>
    </source>
</reference>
<evidence type="ECO:0000313" key="1">
    <source>
        <dbReference type="EMBL" id="KOC67088.1"/>
    </source>
</evidence>
<keyword evidence="2" id="KW-1185">Reference proteome</keyword>
<evidence type="ECO:0000313" key="2">
    <source>
        <dbReference type="Proteomes" id="UP000053825"/>
    </source>
</evidence>
<dbReference type="EMBL" id="KQ414633">
    <property type="protein sequence ID" value="KOC67088.1"/>
    <property type="molecule type" value="Genomic_DNA"/>
</dbReference>
<gene>
    <name evidence="1" type="ORF">WH47_11741</name>
</gene>
<protein>
    <submittedName>
        <fullName evidence="1">Uncharacterized protein</fullName>
    </submittedName>
</protein>
<dbReference type="Proteomes" id="UP000053825">
    <property type="component" value="Unassembled WGS sequence"/>
</dbReference>